<dbReference type="EMBL" id="CADCXU010030251">
    <property type="protein sequence ID" value="CAB0016310.1"/>
    <property type="molecule type" value="Genomic_DNA"/>
</dbReference>
<name>A0A6H5HID9_9HEMI</name>
<gene>
    <name evidence="1" type="ORF">NTEN_LOCUS20528</name>
</gene>
<feature type="non-terminal residue" evidence="1">
    <location>
        <position position="51"/>
    </location>
</feature>
<keyword evidence="2" id="KW-1185">Reference proteome</keyword>
<organism evidence="1 2">
    <name type="scientific">Nesidiocoris tenuis</name>
    <dbReference type="NCBI Taxonomy" id="355587"/>
    <lineage>
        <taxon>Eukaryota</taxon>
        <taxon>Metazoa</taxon>
        <taxon>Ecdysozoa</taxon>
        <taxon>Arthropoda</taxon>
        <taxon>Hexapoda</taxon>
        <taxon>Insecta</taxon>
        <taxon>Pterygota</taxon>
        <taxon>Neoptera</taxon>
        <taxon>Paraneoptera</taxon>
        <taxon>Hemiptera</taxon>
        <taxon>Heteroptera</taxon>
        <taxon>Panheteroptera</taxon>
        <taxon>Cimicomorpha</taxon>
        <taxon>Miridae</taxon>
        <taxon>Dicyphina</taxon>
        <taxon>Nesidiocoris</taxon>
    </lineage>
</organism>
<evidence type="ECO:0000313" key="1">
    <source>
        <dbReference type="EMBL" id="CAB0016310.1"/>
    </source>
</evidence>
<dbReference type="Proteomes" id="UP000479000">
    <property type="component" value="Unassembled WGS sequence"/>
</dbReference>
<evidence type="ECO:0000313" key="2">
    <source>
        <dbReference type="Proteomes" id="UP000479000"/>
    </source>
</evidence>
<protein>
    <submittedName>
        <fullName evidence="1">Uncharacterized protein</fullName>
    </submittedName>
</protein>
<sequence length="51" mass="5634">MTSAPLRPHWNSMQCNINKVVQISRSTKLPWFALVTPSGPEGLSPELSGLR</sequence>
<reference evidence="1 2" key="1">
    <citation type="submission" date="2020-02" db="EMBL/GenBank/DDBJ databases">
        <authorList>
            <person name="Ferguson B K."/>
        </authorList>
    </citation>
    <scope>NUCLEOTIDE SEQUENCE [LARGE SCALE GENOMIC DNA]</scope>
</reference>
<dbReference type="AlphaFoldDB" id="A0A6H5HID9"/>
<accession>A0A6H5HID9</accession>
<proteinExistence type="predicted"/>